<sequence length="402" mass="42025">MISVPPDLLTELTDLYQDLHRHPELSFEEHRTADLIATRLRALGCETVEGVGGTGVVGVLARGDGPTVLLRADIDALPVTEKTGLPYASVRDGVAHACGHDLHTTWLLGAANVLARHRTGWSGRLLLVFQPAEEIGRGARAMLDDGLYERFGTPAVAFGQHVGPGPAGRIGHRNGVTMAAGDAIRVRLRGKGGHGSRPESTVDPVVLAAATVLRLQTVVSREVAATDPLVLTIGSMHAGTKENIIPDEAELGLTLRSFEPAVRDRALAAIERIVRGEAATSGAPEPDVDLLYGFPALVNDEAAGEAVLAAFTEHFGAERLVPVPLVPASEDFGLLTDGGRIPSAYWFVRGSDPAAYAAAEAAGRIAADIPTNHSPSFAPVLDPTLATGVQTLVAAALAWLGG</sequence>
<reference evidence="4 5" key="1">
    <citation type="submission" date="2016-10" db="EMBL/GenBank/DDBJ databases">
        <authorList>
            <person name="de Groot N.N."/>
        </authorList>
    </citation>
    <scope>NUCLEOTIDE SEQUENCE [LARGE SCALE GENOMIC DNA]</scope>
    <source>
        <strain evidence="4 5">CGMCC 4.2023</strain>
    </source>
</reference>
<keyword evidence="1 4" id="KW-0378">Hydrolase</keyword>
<dbReference type="FunFam" id="3.30.70.360:FF:000001">
    <property type="entry name" value="N-acetyldiaminopimelate deacetylase"/>
    <property type="match status" value="1"/>
</dbReference>
<dbReference type="Pfam" id="PF07687">
    <property type="entry name" value="M20_dimer"/>
    <property type="match status" value="1"/>
</dbReference>
<feature type="binding site" evidence="2">
    <location>
        <position position="373"/>
    </location>
    <ligand>
        <name>Mn(2+)</name>
        <dbReference type="ChEBI" id="CHEBI:29035"/>
        <label>2</label>
    </ligand>
</feature>
<dbReference type="Proteomes" id="UP000236754">
    <property type="component" value="Unassembled WGS sequence"/>
</dbReference>
<proteinExistence type="predicted"/>
<feature type="binding site" evidence="2">
    <location>
        <position position="100"/>
    </location>
    <ligand>
        <name>Mn(2+)</name>
        <dbReference type="ChEBI" id="CHEBI:29035"/>
        <label>2</label>
    </ligand>
</feature>
<evidence type="ECO:0000259" key="3">
    <source>
        <dbReference type="Pfam" id="PF07687"/>
    </source>
</evidence>
<dbReference type="PIRSF" id="PIRSF005962">
    <property type="entry name" value="Pept_M20D_amidohydro"/>
    <property type="match status" value="1"/>
</dbReference>
<accession>A0A1H6C6Z0</accession>
<evidence type="ECO:0000313" key="4">
    <source>
        <dbReference type="EMBL" id="SEG68682.1"/>
    </source>
</evidence>
<dbReference type="RefSeq" id="WP_103887225.1">
    <property type="nucleotide sequence ID" value="NZ_FNVU01000008.1"/>
</dbReference>
<comment type="cofactor">
    <cofactor evidence="2">
        <name>Mn(2+)</name>
        <dbReference type="ChEBI" id="CHEBI:29035"/>
    </cofactor>
    <text evidence="2">The Mn(2+) ion enhances activity.</text>
</comment>
<dbReference type="Gene3D" id="3.30.70.360">
    <property type="match status" value="1"/>
</dbReference>
<dbReference type="GO" id="GO:0046872">
    <property type="term" value="F:metal ion binding"/>
    <property type="evidence" value="ECO:0007669"/>
    <property type="project" value="UniProtKB-KW"/>
</dbReference>
<dbReference type="AlphaFoldDB" id="A0A1H6C6Z0"/>
<dbReference type="PANTHER" id="PTHR11014:SF63">
    <property type="entry name" value="METALLOPEPTIDASE, PUTATIVE (AFU_ORTHOLOGUE AFUA_6G09600)-RELATED"/>
    <property type="match status" value="1"/>
</dbReference>
<evidence type="ECO:0000256" key="1">
    <source>
        <dbReference type="ARBA" id="ARBA00022801"/>
    </source>
</evidence>
<name>A0A1H6C6Z0_9ACTN</name>
<dbReference type="SUPFAM" id="SSF53187">
    <property type="entry name" value="Zn-dependent exopeptidases"/>
    <property type="match status" value="1"/>
</dbReference>
<dbReference type="Pfam" id="PF01546">
    <property type="entry name" value="Peptidase_M20"/>
    <property type="match status" value="1"/>
</dbReference>
<dbReference type="InterPro" id="IPR017439">
    <property type="entry name" value="Amidohydrolase"/>
</dbReference>
<dbReference type="OrthoDB" id="9777385at2"/>
<keyword evidence="5" id="KW-1185">Reference proteome</keyword>
<feature type="domain" description="Peptidase M20 dimerisation" evidence="3">
    <location>
        <begin position="185"/>
        <end position="278"/>
    </location>
</feature>
<dbReference type="InterPro" id="IPR036264">
    <property type="entry name" value="Bact_exopeptidase_dim_dom"/>
</dbReference>
<organism evidence="4 5">
    <name type="scientific">Actinacidiphila yanglinensis</name>
    <dbReference type="NCBI Taxonomy" id="310779"/>
    <lineage>
        <taxon>Bacteria</taxon>
        <taxon>Bacillati</taxon>
        <taxon>Actinomycetota</taxon>
        <taxon>Actinomycetes</taxon>
        <taxon>Kitasatosporales</taxon>
        <taxon>Streptomycetaceae</taxon>
        <taxon>Actinacidiphila</taxon>
    </lineage>
</organism>
<dbReference type="EMBL" id="FNVU01000008">
    <property type="protein sequence ID" value="SEG68682.1"/>
    <property type="molecule type" value="Genomic_DNA"/>
</dbReference>
<dbReference type="GO" id="GO:0019877">
    <property type="term" value="P:diaminopimelate biosynthetic process"/>
    <property type="evidence" value="ECO:0007669"/>
    <property type="project" value="UniProtKB-ARBA"/>
</dbReference>
<dbReference type="InterPro" id="IPR011650">
    <property type="entry name" value="Peptidase_M20_dimer"/>
</dbReference>
<dbReference type="NCBIfam" id="TIGR01891">
    <property type="entry name" value="amidohydrolases"/>
    <property type="match status" value="1"/>
</dbReference>
<feature type="binding site" evidence="2">
    <location>
        <position position="98"/>
    </location>
    <ligand>
        <name>Mn(2+)</name>
        <dbReference type="ChEBI" id="CHEBI:29035"/>
        <label>2</label>
    </ligand>
</feature>
<evidence type="ECO:0000313" key="5">
    <source>
        <dbReference type="Proteomes" id="UP000236754"/>
    </source>
</evidence>
<dbReference type="InterPro" id="IPR002933">
    <property type="entry name" value="Peptidase_M20"/>
</dbReference>
<feature type="binding site" evidence="2">
    <location>
        <position position="134"/>
    </location>
    <ligand>
        <name>Mn(2+)</name>
        <dbReference type="ChEBI" id="CHEBI:29035"/>
        <label>2</label>
    </ligand>
</feature>
<gene>
    <name evidence="4" type="ORF">SAMN05216223_108115</name>
</gene>
<evidence type="ECO:0000256" key="2">
    <source>
        <dbReference type="PIRSR" id="PIRSR005962-1"/>
    </source>
</evidence>
<keyword evidence="2" id="KW-0479">Metal-binding</keyword>
<feature type="binding site" evidence="2">
    <location>
        <position position="161"/>
    </location>
    <ligand>
        <name>Mn(2+)</name>
        <dbReference type="ChEBI" id="CHEBI:29035"/>
        <label>2</label>
    </ligand>
</feature>
<keyword evidence="2" id="KW-0464">Manganese</keyword>
<dbReference type="SUPFAM" id="SSF55031">
    <property type="entry name" value="Bacterial exopeptidase dimerisation domain"/>
    <property type="match status" value="1"/>
</dbReference>
<dbReference type="GO" id="GO:0050118">
    <property type="term" value="F:N-acetyldiaminopimelate deacetylase activity"/>
    <property type="evidence" value="ECO:0007669"/>
    <property type="project" value="UniProtKB-ARBA"/>
</dbReference>
<protein>
    <submittedName>
        <fullName evidence="4">Hippurate hydrolase</fullName>
    </submittedName>
</protein>
<dbReference type="Gene3D" id="3.40.630.10">
    <property type="entry name" value="Zn peptidases"/>
    <property type="match status" value="1"/>
</dbReference>
<dbReference type="PANTHER" id="PTHR11014">
    <property type="entry name" value="PEPTIDASE M20 FAMILY MEMBER"/>
    <property type="match status" value="1"/>
</dbReference>